<evidence type="ECO:0000313" key="2">
    <source>
        <dbReference type="EMBL" id="CAF1274211.1"/>
    </source>
</evidence>
<dbReference type="Proteomes" id="UP000663828">
    <property type="component" value="Unassembled WGS sequence"/>
</dbReference>
<keyword evidence="3" id="KW-1185">Reference proteome</keyword>
<dbReference type="SUPFAM" id="SSF53474">
    <property type="entry name" value="alpha/beta-Hydrolases"/>
    <property type="match status" value="1"/>
</dbReference>
<gene>
    <name evidence="1" type="ORF">EDS130_LOCUS27265</name>
    <name evidence="2" type="ORF">XAT740_LOCUS27462</name>
</gene>
<evidence type="ECO:0000313" key="3">
    <source>
        <dbReference type="Proteomes" id="UP000663828"/>
    </source>
</evidence>
<dbReference type="EMBL" id="CAJNOJ010000170">
    <property type="protein sequence ID" value="CAF1237343.1"/>
    <property type="molecule type" value="Genomic_DNA"/>
</dbReference>
<dbReference type="EMBL" id="CAJNOR010002294">
    <property type="protein sequence ID" value="CAF1274211.1"/>
    <property type="molecule type" value="Genomic_DNA"/>
</dbReference>
<name>A0A814Z0U5_ADIRI</name>
<comment type="caution">
    <text evidence="1">The sequence shown here is derived from an EMBL/GenBank/DDBJ whole genome shotgun (WGS) entry which is preliminary data.</text>
</comment>
<accession>A0A814Z0U5</accession>
<dbReference type="AlphaFoldDB" id="A0A814Z0U5"/>
<dbReference type="InterPro" id="IPR029058">
    <property type="entry name" value="AB_hydrolase_fold"/>
</dbReference>
<proteinExistence type="predicted"/>
<evidence type="ECO:0000313" key="1">
    <source>
        <dbReference type="EMBL" id="CAF1237343.1"/>
    </source>
</evidence>
<dbReference type="OrthoDB" id="10369112at2759"/>
<dbReference type="Gene3D" id="3.40.50.1820">
    <property type="entry name" value="alpha/beta hydrolase"/>
    <property type="match status" value="1"/>
</dbReference>
<dbReference type="Proteomes" id="UP000663852">
    <property type="component" value="Unassembled WGS sequence"/>
</dbReference>
<reference evidence="1" key="1">
    <citation type="submission" date="2021-02" db="EMBL/GenBank/DDBJ databases">
        <authorList>
            <person name="Nowell W R."/>
        </authorList>
    </citation>
    <scope>NUCLEOTIDE SEQUENCE</scope>
</reference>
<protein>
    <submittedName>
        <fullName evidence="1">Uncharacterized protein</fullName>
    </submittedName>
</protein>
<organism evidence="1 4">
    <name type="scientific">Adineta ricciae</name>
    <name type="common">Rotifer</name>
    <dbReference type="NCBI Taxonomy" id="249248"/>
    <lineage>
        <taxon>Eukaryota</taxon>
        <taxon>Metazoa</taxon>
        <taxon>Spiralia</taxon>
        <taxon>Gnathifera</taxon>
        <taxon>Rotifera</taxon>
        <taxon>Eurotatoria</taxon>
        <taxon>Bdelloidea</taxon>
        <taxon>Adinetida</taxon>
        <taxon>Adinetidae</taxon>
        <taxon>Adineta</taxon>
    </lineage>
</organism>
<evidence type="ECO:0000313" key="4">
    <source>
        <dbReference type="Proteomes" id="UP000663852"/>
    </source>
</evidence>
<sequence>MWDGCDQANVTGEGAVISFLGGNYTTYPERYVLSSPAASSNVTVKSMYPRQFLPLKVPIQAITGSADITVPVSQTITFAEQAKSAGDNCTEVSVEGEDHFVHLNVSSTAWEKTRAFILSFIP</sequence>